<name>A0A392T453_9FABA</name>
<feature type="compositionally biased region" description="Basic residues" evidence="1">
    <location>
        <begin position="19"/>
        <end position="32"/>
    </location>
</feature>
<accession>A0A392T453</accession>
<keyword evidence="3" id="KW-1185">Reference proteome</keyword>
<organism evidence="2 3">
    <name type="scientific">Trifolium medium</name>
    <dbReference type="NCBI Taxonomy" id="97028"/>
    <lineage>
        <taxon>Eukaryota</taxon>
        <taxon>Viridiplantae</taxon>
        <taxon>Streptophyta</taxon>
        <taxon>Embryophyta</taxon>
        <taxon>Tracheophyta</taxon>
        <taxon>Spermatophyta</taxon>
        <taxon>Magnoliopsida</taxon>
        <taxon>eudicotyledons</taxon>
        <taxon>Gunneridae</taxon>
        <taxon>Pentapetalae</taxon>
        <taxon>rosids</taxon>
        <taxon>fabids</taxon>
        <taxon>Fabales</taxon>
        <taxon>Fabaceae</taxon>
        <taxon>Papilionoideae</taxon>
        <taxon>50 kb inversion clade</taxon>
        <taxon>NPAAA clade</taxon>
        <taxon>Hologalegina</taxon>
        <taxon>IRL clade</taxon>
        <taxon>Trifolieae</taxon>
        <taxon>Trifolium</taxon>
    </lineage>
</organism>
<feature type="region of interest" description="Disordered" evidence="1">
    <location>
        <begin position="1"/>
        <end position="45"/>
    </location>
</feature>
<proteinExistence type="predicted"/>
<feature type="compositionally biased region" description="Basic and acidic residues" evidence="1">
    <location>
        <begin position="33"/>
        <end position="45"/>
    </location>
</feature>
<feature type="non-terminal residue" evidence="2">
    <location>
        <position position="45"/>
    </location>
</feature>
<evidence type="ECO:0000313" key="2">
    <source>
        <dbReference type="EMBL" id="MCI55868.1"/>
    </source>
</evidence>
<dbReference type="AlphaFoldDB" id="A0A392T453"/>
<sequence>MGRELSSRGLDPSLAINRMRSRSASRTGRKRERSPEGRDDGMDID</sequence>
<reference evidence="2 3" key="1">
    <citation type="journal article" date="2018" name="Front. Plant Sci.">
        <title>Red Clover (Trifolium pratense) and Zigzag Clover (T. medium) - A Picture of Genomic Similarities and Differences.</title>
        <authorList>
            <person name="Dluhosova J."/>
            <person name="Istvanek J."/>
            <person name="Nedelnik J."/>
            <person name="Repkova J."/>
        </authorList>
    </citation>
    <scope>NUCLEOTIDE SEQUENCE [LARGE SCALE GENOMIC DNA]</scope>
    <source>
        <strain evidence="3">cv. 10/8</strain>
        <tissue evidence="2">Leaf</tissue>
    </source>
</reference>
<comment type="caution">
    <text evidence="2">The sequence shown here is derived from an EMBL/GenBank/DDBJ whole genome shotgun (WGS) entry which is preliminary data.</text>
</comment>
<dbReference type="EMBL" id="LXQA010503045">
    <property type="protein sequence ID" value="MCI55868.1"/>
    <property type="molecule type" value="Genomic_DNA"/>
</dbReference>
<dbReference type="Proteomes" id="UP000265520">
    <property type="component" value="Unassembled WGS sequence"/>
</dbReference>
<protein>
    <submittedName>
        <fullName evidence="2">Nucleolar GTP-binding protein 1-like</fullName>
    </submittedName>
</protein>
<evidence type="ECO:0000256" key="1">
    <source>
        <dbReference type="SAM" id="MobiDB-lite"/>
    </source>
</evidence>
<evidence type="ECO:0000313" key="3">
    <source>
        <dbReference type="Proteomes" id="UP000265520"/>
    </source>
</evidence>